<evidence type="ECO:0000259" key="1">
    <source>
        <dbReference type="Pfam" id="PF23055"/>
    </source>
</evidence>
<name>A0ABM1MEI0_NICVS</name>
<dbReference type="Pfam" id="PF23055">
    <property type="entry name" value="DUF7041"/>
    <property type="match status" value="1"/>
</dbReference>
<evidence type="ECO:0000313" key="3">
    <source>
        <dbReference type="RefSeq" id="XP_017772980.1"/>
    </source>
</evidence>
<keyword evidence="2" id="KW-1185">Reference proteome</keyword>
<proteinExistence type="predicted"/>
<dbReference type="RefSeq" id="XP_017772980.1">
    <property type="nucleotide sequence ID" value="XM_017917491.1"/>
</dbReference>
<gene>
    <name evidence="3" type="primary">LOC108560059</name>
</gene>
<dbReference type="Proteomes" id="UP000695000">
    <property type="component" value="Unplaced"/>
</dbReference>
<protein>
    <submittedName>
        <fullName evidence="3">Uncharacterized protein LOC108560059</fullName>
    </submittedName>
</protein>
<accession>A0ABM1MEI0</accession>
<evidence type="ECO:0000313" key="2">
    <source>
        <dbReference type="Proteomes" id="UP000695000"/>
    </source>
</evidence>
<reference evidence="3" key="1">
    <citation type="submission" date="2025-08" db="UniProtKB">
        <authorList>
            <consortium name="RefSeq"/>
        </authorList>
    </citation>
    <scope>IDENTIFICATION</scope>
    <source>
        <tissue evidence="3">Whole Larva</tissue>
    </source>
</reference>
<organism evidence="2 3">
    <name type="scientific">Nicrophorus vespilloides</name>
    <name type="common">Boreal carrion beetle</name>
    <dbReference type="NCBI Taxonomy" id="110193"/>
    <lineage>
        <taxon>Eukaryota</taxon>
        <taxon>Metazoa</taxon>
        <taxon>Ecdysozoa</taxon>
        <taxon>Arthropoda</taxon>
        <taxon>Hexapoda</taxon>
        <taxon>Insecta</taxon>
        <taxon>Pterygota</taxon>
        <taxon>Neoptera</taxon>
        <taxon>Endopterygota</taxon>
        <taxon>Coleoptera</taxon>
        <taxon>Polyphaga</taxon>
        <taxon>Staphyliniformia</taxon>
        <taxon>Silphidae</taxon>
        <taxon>Nicrophorinae</taxon>
        <taxon>Nicrophorus</taxon>
    </lineage>
</organism>
<sequence>MDTSFESAGITSDLSKYLCVISCLDEKYIREVQNVLSNPPAFCKYENLKNVLIELSCKKTRELLSREEMGDRAPSKFLCHLRELAGTQLPEDFIKRVWMERLPSNVRAIIAELENVELDQLAKTADAIVAQGTQHQKAMEETLPTAQMMLEISRVLDNLTTRIEAVEISSRSAVIRGRPVDHSFSPRSRPRSRPRHDLCWYHYNFGPNAHDCRYPCNYLKGKDDGSL</sequence>
<dbReference type="InterPro" id="IPR055469">
    <property type="entry name" value="DUF7041"/>
</dbReference>
<dbReference type="PANTHER" id="PTHR33327:SF3">
    <property type="entry name" value="RNA-DIRECTED DNA POLYMERASE"/>
    <property type="match status" value="1"/>
</dbReference>
<feature type="domain" description="DUF7041" evidence="1">
    <location>
        <begin position="2"/>
        <end position="57"/>
    </location>
</feature>
<dbReference type="PANTHER" id="PTHR33327">
    <property type="entry name" value="ENDONUCLEASE"/>
    <property type="match status" value="1"/>
</dbReference>
<dbReference type="GeneID" id="108560059"/>